<dbReference type="Proteomes" id="UP000002212">
    <property type="component" value="Chromosome"/>
</dbReference>
<organism evidence="1 2">
    <name type="scientific">Rhodococcus opacus (strain B4)</name>
    <dbReference type="NCBI Taxonomy" id="632772"/>
    <lineage>
        <taxon>Bacteria</taxon>
        <taxon>Bacillati</taxon>
        <taxon>Actinomycetota</taxon>
        <taxon>Actinomycetes</taxon>
        <taxon>Mycobacteriales</taxon>
        <taxon>Nocardiaceae</taxon>
        <taxon>Rhodococcus</taxon>
    </lineage>
</organism>
<proteinExistence type="predicted"/>
<gene>
    <name evidence="1" type="ordered locus">ROP_54330</name>
</gene>
<reference evidence="1 2" key="1">
    <citation type="submission" date="2009-03" db="EMBL/GenBank/DDBJ databases">
        <title>Comparison of the complete genome sequences of Rhodococcus erythropolis PR4 and Rhodococcus opacus B4.</title>
        <authorList>
            <person name="Takarada H."/>
            <person name="Sekine M."/>
            <person name="Hosoyama A."/>
            <person name="Yamada R."/>
            <person name="Fujisawa T."/>
            <person name="Omata S."/>
            <person name="Shimizu A."/>
            <person name="Tsukatani N."/>
            <person name="Tanikawa S."/>
            <person name="Fujita N."/>
            <person name="Harayama S."/>
        </authorList>
    </citation>
    <scope>NUCLEOTIDE SEQUENCE [LARGE SCALE GENOMIC DNA]</scope>
    <source>
        <strain evidence="1 2">B4</strain>
    </source>
</reference>
<name>C1AWA7_RHOOB</name>
<dbReference type="EMBL" id="AP011115">
    <property type="protein sequence ID" value="BAH53680.1"/>
    <property type="molecule type" value="Genomic_DNA"/>
</dbReference>
<protein>
    <submittedName>
        <fullName evidence="1">Uncharacterized protein</fullName>
    </submittedName>
</protein>
<dbReference type="STRING" id="632772.ROP_54330"/>
<evidence type="ECO:0000313" key="2">
    <source>
        <dbReference type="Proteomes" id="UP000002212"/>
    </source>
</evidence>
<dbReference type="HOGENOM" id="CLU_2587418_0_0_11"/>
<evidence type="ECO:0000313" key="1">
    <source>
        <dbReference type="EMBL" id="BAH53680.1"/>
    </source>
</evidence>
<dbReference type="KEGG" id="rop:ROP_54330"/>
<dbReference type="AlphaFoldDB" id="C1AWA7"/>
<sequence length="80" mass="9058">MLTVHETPTVALCTLHQLRCVQAVSRRTIQGAHQQNVRYLRLNRCDRHLPPVQAARLRSTDNIHCDSEQFVSASIAPSLQ</sequence>
<accession>C1AWA7</accession>